<evidence type="ECO:0000313" key="1">
    <source>
        <dbReference type="EMBL" id="MPM94800.1"/>
    </source>
</evidence>
<accession>A0A645DZ54</accession>
<dbReference type="AlphaFoldDB" id="A0A645DZ54"/>
<gene>
    <name evidence="1" type="ORF">SDC9_141948</name>
</gene>
<comment type="caution">
    <text evidence="1">The sequence shown here is derived from an EMBL/GenBank/DDBJ whole genome shotgun (WGS) entry which is preliminary data.</text>
</comment>
<reference evidence="1" key="1">
    <citation type="submission" date="2019-08" db="EMBL/GenBank/DDBJ databases">
        <authorList>
            <person name="Kucharzyk K."/>
            <person name="Murdoch R.W."/>
            <person name="Higgins S."/>
            <person name="Loffler F."/>
        </authorList>
    </citation>
    <scope>NUCLEOTIDE SEQUENCE</scope>
</reference>
<organism evidence="1">
    <name type="scientific">bioreactor metagenome</name>
    <dbReference type="NCBI Taxonomy" id="1076179"/>
    <lineage>
        <taxon>unclassified sequences</taxon>
        <taxon>metagenomes</taxon>
        <taxon>ecological metagenomes</taxon>
    </lineage>
</organism>
<dbReference type="EMBL" id="VSSQ01041386">
    <property type="protein sequence ID" value="MPM94800.1"/>
    <property type="molecule type" value="Genomic_DNA"/>
</dbReference>
<proteinExistence type="predicted"/>
<sequence>MLFVPEELFPLQNIQVNQQYNKKYDSYKKNCCVVPWGFYFKLEILGIAPETIVIDCFYLKAIFAGCQIAISYLCTVCWCVPVFFQSIKIILVLYTAVMLVGDCRKVKSNVIVLVRKLEPGW</sequence>
<protein>
    <submittedName>
        <fullName evidence="1">Uncharacterized protein</fullName>
    </submittedName>
</protein>
<name>A0A645DZ54_9ZZZZ</name>